<dbReference type="GO" id="GO:0008483">
    <property type="term" value="F:transaminase activity"/>
    <property type="evidence" value="ECO:0007669"/>
    <property type="project" value="UniProtKB-KW"/>
</dbReference>
<keyword evidence="7" id="KW-0808">Transferase</keyword>
<evidence type="ECO:0000256" key="4">
    <source>
        <dbReference type="ARBA" id="ARBA00023239"/>
    </source>
</evidence>
<dbReference type="InterPro" id="IPR027619">
    <property type="entry name" value="C-S_lyase_PatB-like"/>
</dbReference>
<gene>
    <name evidence="7" type="ORF">DYE49_00805</name>
</gene>
<evidence type="ECO:0000313" key="7">
    <source>
        <dbReference type="EMBL" id="QOS39068.1"/>
    </source>
</evidence>
<name>A0A7M1XJN5_9SPIR</name>
<dbReference type="PANTHER" id="PTHR43525:SF1">
    <property type="entry name" value="PROTEIN MALY"/>
    <property type="match status" value="1"/>
</dbReference>
<dbReference type="Gene3D" id="3.90.1150.10">
    <property type="entry name" value="Aspartate Aminotransferase, domain 1"/>
    <property type="match status" value="1"/>
</dbReference>
<organism evidence="7 8">
    <name type="scientific">Treponema rectale</name>
    <dbReference type="NCBI Taxonomy" id="744512"/>
    <lineage>
        <taxon>Bacteria</taxon>
        <taxon>Pseudomonadati</taxon>
        <taxon>Spirochaetota</taxon>
        <taxon>Spirochaetia</taxon>
        <taxon>Spirochaetales</taxon>
        <taxon>Treponemataceae</taxon>
        <taxon>Treponema</taxon>
    </lineage>
</organism>
<protein>
    <recommendedName>
        <fullName evidence="2">cysteine-S-conjugate beta-lyase</fullName>
        <ecNumber evidence="2">4.4.1.13</ecNumber>
    </recommendedName>
</protein>
<dbReference type="Proteomes" id="UP000593591">
    <property type="component" value="Chromosome"/>
</dbReference>
<reference evidence="7 8" key="1">
    <citation type="submission" date="2018-08" db="EMBL/GenBank/DDBJ databases">
        <title>The first complete genome of Treponema rectale (CHPAT), a commensal spirochete of the bovine rectum.</title>
        <authorList>
            <person name="Staton G.J."/>
            <person name="Clegg S.R."/>
            <person name="Carter S.D."/>
            <person name="Radford A.D."/>
            <person name="Darby A."/>
            <person name="Hall N."/>
            <person name="Birtles R.J."/>
            <person name="Evans N.J."/>
        </authorList>
    </citation>
    <scope>NUCLEOTIDE SEQUENCE [LARGE SCALE GENOMIC DNA]</scope>
    <source>
        <strain evidence="7 8">CHPA</strain>
    </source>
</reference>
<evidence type="ECO:0000256" key="1">
    <source>
        <dbReference type="ARBA" id="ARBA00001933"/>
    </source>
</evidence>
<dbReference type="PANTHER" id="PTHR43525">
    <property type="entry name" value="PROTEIN MALY"/>
    <property type="match status" value="1"/>
</dbReference>
<proteinExistence type="inferred from homology"/>
<dbReference type="EMBL" id="CP031517">
    <property type="protein sequence ID" value="QOS39068.1"/>
    <property type="molecule type" value="Genomic_DNA"/>
</dbReference>
<sequence>MSKYNFDELTNRRNTNSVKWNVEEDKLPMWIADMDFKTAPEIKAALETRVASGIYGYTEPGDDWYEAYINFFEERHHFMIAKDWLVFSTGVVPTISSTVRKLTSVGDNVVVLSPVYNIFYNSIINNQRNILQVPLLYKENEYSIDWENLEIALKDKKTTLLIFCNPANPISKIWSREELERLGKLCEENSVPVLSDEIHCELVLPGKEYIPFASVNETNLYNSIMAIAPTKTFNLAGIQTSAIVIANPELRKKVVRQINTDEVAEPNVFSCPAAIAAFNEGKEWLDELREYLFSNRDYVKAYLENNIPELTLVDGDATYLLWINIDKLNTNSEEFTSFLKEEANLIVNEGKEYGGNGDHFIRLNVACPRARLEEGLKRLHQGVIKFLKR</sequence>
<comment type="cofactor">
    <cofactor evidence="1">
        <name>pyridoxal 5'-phosphate</name>
        <dbReference type="ChEBI" id="CHEBI:597326"/>
    </cofactor>
</comment>
<evidence type="ECO:0000259" key="6">
    <source>
        <dbReference type="Pfam" id="PF00155"/>
    </source>
</evidence>
<evidence type="ECO:0000256" key="5">
    <source>
        <dbReference type="ARBA" id="ARBA00037974"/>
    </source>
</evidence>
<comment type="similarity">
    <text evidence="5">Belongs to the class-II pyridoxal-phosphate-dependent aminotransferase family. MalY/PatB cystathionine beta-lyase subfamily.</text>
</comment>
<dbReference type="SUPFAM" id="SSF53383">
    <property type="entry name" value="PLP-dependent transferases"/>
    <property type="match status" value="1"/>
</dbReference>
<keyword evidence="7" id="KW-0032">Aminotransferase</keyword>
<evidence type="ECO:0000313" key="8">
    <source>
        <dbReference type="Proteomes" id="UP000593591"/>
    </source>
</evidence>
<dbReference type="Pfam" id="PF00155">
    <property type="entry name" value="Aminotran_1_2"/>
    <property type="match status" value="1"/>
</dbReference>
<dbReference type="InterPro" id="IPR015421">
    <property type="entry name" value="PyrdxlP-dep_Trfase_major"/>
</dbReference>
<evidence type="ECO:0000256" key="3">
    <source>
        <dbReference type="ARBA" id="ARBA00022898"/>
    </source>
</evidence>
<dbReference type="InterPro" id="IPR015424">
    <property type="entry name" value="PyrdxlP-dep_Trfase"/>
</dbReference>
<dbReference type="InterPro" id="IPR051798">
    <property type="entry name" value="Class-II_PLP-Dep_Aminotrans"/>
</dbReference>
<evidence type="ECO:0000256" key="2">
    <source>
        <dbReference type="ARBA" id="ARBA00012224"/>
    </source>
</evidence>
<dbReference type="EC" id="4.4.1.13" evidence="2"/>
<dbReference type="GO" id="GO:0047804">
    <property type="term" value="F:cysteine-S-conjugate beta-lyase activity"/>
    <property type="evidence" value="ECO:0007669"/>
    <property type="project" value="UniProtKB-EC"/>
</dbReference>
<dbReference type="CDD" id="cd00609">
    <property type="entry name" value="AAT_like"/>
    <property type="match status" value="1"/>
</dbReference>
<accession>A0A7M1XJN5</accession>
<keyword evidence="3" id="KW-0663">Pyridoxal phosphate</keyword>
<feature type="domain" description="Aminotransferase class I/classII large" evidence="6">
    <location>
        <begin position="33"/>
        <end position="379"/>
    </location>
</feature>
<dbReference type="InterPro" id="IPR015422">
    <property type="entry name" value="PyrdxlP-dep_Trfase_small"/>
</dbReference>
<dbReference type="KEGG" id="trc:DYE49_00805"/>
<dbReference type="NCBIfam" id="TIGR04350">
    <property type="entry name" value="C_S_lyase_PatB"/>
    <property type="match status" value="1"/>
</dbReference>
<dbReference type="Gene3D" id="3.40.640.10">
    <property type="entry name" value="Type I PLP-dependent aspartate aminotransferase-like (Major domain)"/>
    <property type="match status" value="1"/>
</dbReference>
<dbReference type="GO" id="GO:0030170">
    <property type="term" value="F:pyridoxal phosphate binding"/>
    <property type="evidence" value="ECO:0007669"/>
    <property type="project" value="InterPro"/>
</dbReference>
<dbReference type="AlphaFoldDB" id="A0A7M1XJN5"/>
<dbReference type="InterPro" id="IPR004839">
    <property type="entry name" value="Aminotransferase_I/II_large"/>
</dbReference>
<keyword evidence="4" id="KW-0456">Lyase</keyword>